<evidence type="ECO:0000256" key="6">
    <source>
        <dbReference type="RuleBase" id="RU361140"/>
    </source>
</evidence>
<dbReference type="Gene3D" id="3.40.710.10">
    <property type="entry name" value="DD-peptidase/beta-lactamase superfamily"/>
    <property type="match status" value="1"/>
</dbReference>
<keyword evidence="5 6" id="KW-0046">Antibiotic resistance</keyword>
<sequence>MSLITRRQALASTTAAVLLPAFTAPARAEADHPELLALERRAGGRLGVAVLDTASGAKTGLRRDERFGMCSTFKLPLAGLVLKAADEGRLALDQWVAYGEQDMVSHAPVTSQHLKAGGMTVGALAEATQVTSDNPAANLLITLLGGPAAITASLRALGDAHTRLDRMEPEMNRVSGDEVRDTTTPAAMARTTARMLRSDWLSPASRERLAGWMVATQTGRKRLRAGLPAAWRAGDKTGTAMHSSMADKLNDVAIAWPDARQAVVIAAYYDAPGRTGRMRDEDQAVLAEVGRIAAAWWQALPRR</sequence>
<evidence type="ECO:0000313" key="10">
    <source>
        <dbReference type="Proteomes" id="UP001606300"/>
    </source>
</evidence>
<dbReference type="InterPro" id="IPR000871">
    <property type="entry name" value="Beta-lactam_class-A"/>
</dbReference>
<feature type="signal peptide" evidence="7">
    <location>
        <begin position="1"/>
        <end position="28"/>
    </location>
</feature>
<dbReference type="InterPro" id="IPR045155">
    <property type="entry name" value="Beta-lactam_cat"/>
</dbReference>
<dbReference type="Pfam" id="PF13354">
    <property type="entry name" value="Beta-lactamase2"/>
    <property type="match status" value="1"/>
</dbReference>
<evidence type="ECO:0000256" key="4">
    <source>
        <dbReference type="ARBA" id="ARBA00022801"/>
    </source>
</evidence>
<proteinExistence type="inferred from homology"/>
<dbReference type="PANTHER" id="PTHR35333">
    <property type="entry name" value="BETA-LACTAMASE"/>
    <property type="match status" value="1"/>
</dbReference>
<dbReference type="RefSeq" id="WP_394472123.1">
    <property type="nucleotide sequence ID" value="NZ_JBIGHY010000007.1"/>
</dbReference>
<dbReference type="InterPro" id="IPR006311">
    <property type="entry name" value="TAT_signal"/>
</dbReference>
<evidence type="ECO:0000256" key="5">
    <source>
        <dbReference type="ARBA" id="ARBA00023251"/>
    </source>
</evidence>
<name>A0ABW7EVD6_9BURK</name>
<dbReference type="PRINTS" id="PR00118">
    <property type="entry name" value="BLACTAMASEA"/>
</dbReference>
<dbReference type="EMBL" id="JBIGHY010000007">
    <property type="protein sequence ID" value="MFG6416056.1"/>
    <property type="molecule type" value="Genomic_DNA"/>
</dbReference>
<dbReference type="InterPro" id="IPR023650">
    <property type="entry name" value="Beta-lactam_class-A_AS"/>
</dbReference>
<protein>
    <recommendedName>
        <fullName evidence="3 6">Beta-lactamase</fullName>
        <ecNumber evidence="3 6">3.5.2.6</ecNumber>
    </recommendedName>
</protein>
<gene>
    <name evidence="9" type="primary">bla</name>
    <name evidence="9" type="ORF">ACG02S_19340</name>
</gene>
<evidence type="ECO:0000256" key="3">
    <source>
        <dbReference type="ARBA" id="ARBA00012865"/>
    </source>
</evidence>
<dbReference type="InterPro" id="IPR012338">
    <property type="entry name" value="Beta-lactam/transpept-like"/>
</dbReference>
<dbReference type="PROSITE" id="PS51318">
    <property type="entry name" value="TAT"/>
    <property type="match status" value="1"/>
</dbReference>
<reference evidence="9 10" key="1">
    <citation type="submission" date="2024-09" db="EMBL/GenBank/DDBJ databases">
        <title>Novel species of the genus Pelomonas and Roseateles isolated from streams.</title>
        <authorList>
            <person name="Lu H."/>
        </authorList>
    </citation>
    <scope>NUCLEOTIDE SEQUENCE [LARGE SCALE GENOMIC DNA]</scope>
    <source>
        <strain evidence="9 10">DC23W</strain>
    </source>
</reference>
<dbReference type="EC" id="3.5.2.6" evidence="3 6"/>
<comment type="similarity">
    <text evidence="2 6">Belongs to the class-A beta-lactamase family.</text>
</comment>
<feature type="chain" id="PRO_5047463786" description="Beta-lactamase" evidence="7">
    <location>
        <begin position="29"/>
        <end position="303"/>
    </location>
</feature>
<feature type="domain" description="Beta-lactamase class A catalytic" evidence="8">
    <location>
        <begin position="47"/>
        <end position="268"/>
    </location>
</feature>
<dbReference type="GO" id="GO:0008800">
    <property type="term" value="F:beta-lactamase activity"/>
    <property type="evidence" value="ECO:0007669"/>
    <property type="project" value="UniProtKB-EC"/>
</dbReference>
<organism evidence="9 10">
    <name type="scientific">Pelomonas dachongensis</name>
    <dbReference type="NCBI Taxonomy" id="3299029"/>
    <lineage>
        <taxon>Bacteria</taxon>
        <taxon>Pseudomonadati</taxon>
        <taxon>Pseudomonadota</taxon>
        <taxon>Betaproteobacteria</taxon>
        <taxon>Burkholderiales</taxon>
        <taxon>Sphaerotilaceae</taxon>
        <taxon>Roseateles</taxon>
    </lineage>
</organism>
<dbReference type="NCBIfam" id="NF033103">
    <property type="entry name" value="bla_class_A"/>
    <property type="match status" value="1"/>
</dbReference>
<dbReference type="PROSITE" id="PS00146">
    <property type="entry name" value="BETA_LACTAMASE_A"/>
    <property type="match status" value="1"/>
</dbReference>
<dbReference type="SUPFAM" id="SSF56601">
    <property type="entry name" value="beta-lactamase/transpeptidase-like"/>
    <property type="match status" value="1"/>
</dbReference>
<evidence type="ECO:0000259" key="8">
    <source>
        <dbReference type="Pfam" id="PF13354"/>
    </source>
</evidence>
<keyword evidence="10" id="KW-1185">Reference proteome</keyword>
<evidence type="ECO:0000256" key="2">
    <source>
        <dbReference type="ARBA" id="ARBA00009009"/>
    </source>
</evidence>
<evidence type="ECO:0000256" key="7">
    <source>
        <dbReference type="SAM" id="SignalP"/>
    </source>
</evidence>
<dbReference type="Proteomes" id="UP001606300">
    <property type="component" value="Unassembled WGS sequence"/>
</dbReference>
<evidence type="ECO:0000313" key="9">
    <source>
        <dbReference type="EMBL" id="MFG6416056.1"/>
    </source>
</evidence>
<comment type="catalytic activity">
    <reaction evidence="1 6">
        <text>a beta-lactam + H2O = a substituted beta-amino acid</text>
        <dbReference type="Rhea" id="RHEA:20401"/>
        <dbReference type="ChEBI" id="CHEBI:15377"/>
        <dbReference type="ChEBI" id="CHEBI:35627"/>
        <dbReference type="ChEBI" id="CHEBI:140347"/>
        <dbReference type="EC" id="3.5.2.6"/>
    </reaction>
</comment>
<evidence type="ECO:0000256" key="1">
    <source>
        <dbReference type="ARBA" id="ARBA00001526"/>
    </source>
</evidence>
<dbReference type="PANTHER" id="PTHR35333:SF3">
    <property type="entry name" value="BETA-LACTAMASE-TYPE TRANSPEPTIDASE FOLD CONTAINING PROTEIN"/>
    <property type="match status" value="1"/>
</dbReference>
<comment type="caution">
    <text evidence="9">The sequence shown here is derived from an EMBL/GenBank/DDBJ whole genome shotgun (WGS) entry which is preliminary data.</text>
</comment>
<accession>A0ABW7EVD6</accession>
<keyword evidence="4 6" id="KW-0378">Hydrolase</keyword>
<keyword evidence="7" id="KW-0732">Signal</keyword>